<evidence type="ECO:0000259" key="1">
    <source>
        <dbReference type="Pfam" id="PF01548"/>
    </source>
</evidence>
<dbReference type="GO" id="GO:0006313">
    <property type="term" value="P:DNA transposition"/>
    <property type="evidence" value="ECO:0007669"/>
    <property type="project" value="InterPro"/>
</dbReference>
<feature type="domain" description="Transposase IS116/IS110/IS902 C-terminal" evidence="2">
    <location>
        <begin position="212"/>
        <end position="292"/>
    </location>
</feature>
<evidence type="ECO:0000313" key="3">
    <source>
        <dbReference type="EMBL" id="EPX83439.1"/>
    </source>
</evidence>
<evidence type="ECO:0000259" key="2">
    <source>
        <dbReference type="Pfam" id="PF02371"/>
    </source>
</evidence>
<comment type="caution">
    <text evidence="5">The sequence shown here is derived from an EMBL/GenBank/DDBJ whole genome shotgun (WGS) entry which is preliminary data.</text>
</comment>
<dbReference type="EMBL" id="APVH01000015">
    <property type="protein sequence ID" value="EPX83439.1"/>
    <property type="molecule type" value="Genomic_DNA"/>
</dbReference>
<evidence type="ECO:0000313" key="6">
    <source>
        <dbReference type="Proteomes" id="UP000015347"/>
    </source>
</evidence>
<accession>S9QVD2</accession>
<dbReference type="Pfam" id="PF01548">
    <property type="entry name" value="DEDD_Tnp_IS110"/>
    <property type="match status" value="1"/>
</dbReference>
<dbReference type="EMBL" id="APVH01000015">
    <property type="protein sequence ID" value="EPX83441.1"/>
    <property type="molecule type" value="Genomic_DNA"/>
</dbReference>
<dbReference type="PANTHER" id="PTHR33055:SF3">
    <property type="entry name" value="PUTATIVE TRANSPOSASE FOR IS117-RELATED"/>
    <property type="match status" value="1"/>
</dbReference>
<dbReference type="InterPro" id="IPR003346">
    <property type="entry name" value="Transposase_20"/>
</dbReference>
<dbReference type="GO" id="GO:0004803">
    <property type="term" value="F:transposase activity"/>
    <property type="evidence" value="ECO:0007669"/>
    <property type="project" value="InterPro"/>
</dbReference>
<proteinExistence type="predicted"/>
<gene>
    <name evidence="3" type="ORF">Salmuc_02047</name>
    <name evidence="4" type="ORF">Salmuc_02049</name>
    <name evidence="5" type="ORF">Salmuc_02130</name>
</gene>
<dbReference type="STRING" id="1123237.Salmuc_02047"/>
<dbReference type="Pfam" id="PF02371">
    <property type="entry name" value="Transposase_20"/>
    <property type="match status" value="1"/>
</dbReference>
<dbReference type="eggNOG" id="COG3547">
    <property type="taxonomic scope" value="Bacteria"/>
</dbReference>
<dbReference type="EMBL" id="APVH01000015">
    <property type="protein sequence ID" value="EPX83522.1"/>
    <property type="molecule type" value="Genomic_DNA"/>
</dbReference>
<protein>
    <submittedName>
        <fullName evidence="5">Mobile element protein</fullName>
    </submittedName>
</protein>
<dbReference type="NCBIfam" id="NF033542">
    <property type="entry name" value="transpos_IS110"/>
    <property type="match status" value="1"/>
</dbReference>
<dbReference type="Proteomes" id="UP000015347">
    <property type="component" value="Unassembled WGS sequence"/>
</dbReference>
<dbReference type="GO" id="GO:0003677">
    <property type="term" value="F:DNA binding"/>
    <property type="evidence" value="ECO:0007669"/>
    <property type="project" value="InterPro"/>
</dbReference>
<reference evidence="6" key="2">
    <citation type="journal article" date="2014" name="Stand. Genomic Sci.">
        <title>Genome sequence of the exopolysaccharide-producing Salipiger mucosus type strain (DSM 16094(T)), a moderately halophilic member of the Roseobacter clade.</title>
        <authorList>
            <person name="Riedel T."/>
            <person name="Spring S."/>
            <person name="Fiebig A."/>
            <person name="Petersen J."/>
            <person name="Kyrpides N.C."/>
            <person name="Goker M."/>
            <person name="Klenk H.P."/>
        </authorList>
    </citation>
    <scope>NUCLEOTIDE SEQUENCE [LARGE SCALE GENOMIC DNA]</scope>
    <source>
        <strain evidence="6">DSM 16094</strain>
    </source>
</reference>
<feature type="domain" description="Transposase IS110-like N-terminal" evidence="1">
    <location>
        <begin position="5"/>
        <end position="150"/>
    </location>
</feature>
<name>S9QVD2_9RHOB</name>
<dbReference type="OrthoDB" id="8261795at2"/>
<dbReference type="PANTHER" id="PTHR33055">
    <property type="entry name" value="TRANSPOSASE FOR INSERTION SEQUENCE ELEMENT IS1111A"/>
    <property type="match status" value="1"/>
</dbReference>
<dbReference type="RefSeq" id="WP_020041264.1">
    <property type="nucleotide sequence ID" value="NZ_KE557274.1"/>
</dbReference>
<dbReference type="InterPro" id="IPR002525">
    <property type="entry name" value="Transp_IS110-like_N"/>
</dbReference>
<dbReference type="InterPro" id="IPR047650">
    <property type="entry name" value="Transpos_IS110"/>
</dbReference>
<evidence type="ECO:0000313" key="4">
    <source>
        <dbReference type="EMBL" id="EPX83441.1"/>
    </source>
</evidence>
<organism evidence="5 6">
    <name type="scientific">Salipiger mucosus DSM 16094</name>
    <dbReference type="NCBI Taxonomy" id="1123237"/>
    <lineage>
        <taxon>Bacteria</taxon>
        <taxon>Pseudomonadati</taxon>
        <taxon>Pseudomonadota</taxon>
        <taxon>Alphaproteobacteria</taxon>
        <taxon>Rhodobacterales</taxon>
        <taxon>Roseobacteraceae</taxon>
        <taxon>Salipiger</taxon>
    </lineage>
</organism>
<keyword evidence="6" id="KW-1185">Reference proteome</keyword>
<evidence type="ECO:0000313" key="5">
    <source>
        <dbReference type="EMBL" id="EPX83522.1"/>
    </source>
</evidence>
<dbReference type="AlphaFoldDB" id="S9QVD2"/>
<sequence length="344" mass="38062">MEQYVGIDVSLEESSVCVMDRTGKIQREAKVASDPEALLYFLGRLDHPVTLLGMEAGPLSQWLHAGLTAAGVEVVLMETRQVKAALSAMPIKTDRRDARGITQLLRMGWFRPVHCKSASAQEVRALLTARKQLQKKMLDIELGLRGVLRGFGLRIGKISRGRFARRVRELAHGNPMLEQVSAAMLRARDALQTEMTALDKRARDLARDEATCRRLMTVPGVGALTALTFMSAVDDPGRFRSSKRVGAHFGLTPKKHQSGETDITGGITKAGDGMVRSMLYEAAQAMLTRTQSFSRLKAWGLRVAQRRGRNRAIVAVARKLATVLHRMWIDGSTFRFGKEVVRTG</sequence>
<reference evidence="5" key="1">
    <citation type="journal article" date="2013" name="Stand. Genomic Sci.">
        <title>Genome sequence of the exopolysaccharide-producing Salipiger mucosustype strain (A3T), a moderately halophilic member of the Roseobacterclade.</title>
        <authorList>
            <person name="Riedel T."/>
            <person name="Spring S."/>
            <person name="Fiebig A."/>
            <person name="Petersen J."/>
            <person name="Goeker M."/>
            <person name="Klenk H.-P."/>
        </authorList>
    </citation>
    <scope>NUCLEOTIDE SEQUENCE [LARGE SCALE GENOMIC DNA]</scope>
    <source>
        <strain evidence="5">DSM 16094</strain>
    </source>
</reference>
<dbReference type="HOGENOM" id="CLU_036902_3_3_5"/>